<dbReference type="GO" id="GO:0003735">
    <property type="term" value="F:structural constituent of ribosome"/>
    <property type="evidence" value="ECO:0007669"/>
    <property type="project" value="InterPro"/>
</dbReference>
<gene>
    <name evidence="4" type="ORF">Tci_054074</name>
</gene>
<evidence type="ECO:0000313" key="4">
    <source>
        <dbReference type="EMBL" id="GEU82096.1"/>
    </source>
</evidence>
<comment type="similarity">
    <text evidence="1">Belongs to the eukaryotic ribosomal protein eS21 family.</text>
</comment>
<proteinExistence type="inferred from homology"/>
<dbReference type="Gene3D" id="3.30.1230.20">
    <property type="match status" value="1"/>
</dbReference>
<organism evidence="4">
    <name type="scientific">Tanacetum cinerariifolium</name>
    <name type="common">Dalmatian daisy</name>
    <name type="synonym">Chrysanthemum cinerariifolium</name>
    <dbReference type="NCBI Taxonomy" id="118510"/>
    <lineage>
        <taxon>Eukaryota</taxon>
        <taxon>Viridiplantae</taxon>
        <taxon>Streptophyta</taxon>
        <taxon>Embryophyta</taxon>
        <taxon>Tracheophyta</taxon>
        <taxon>Spermatophyta</taxon>
        <taxon>Magnoliopsida</taxon>
        <taxon>eudicotyledons</taxon>
        <taxon>Gunneridae</taxon>
        <taxon>Pentapetalae</taxon>
        <taxon>asterids</taxon>
        <taxon>campanulids</taxon>
        <taxon>Asterales</taxon>
        <taxon>Asteraceae</taxon>
        <taxon>Asteroideae</taxon>
        <taxon>Anthemideae</taxon>
        <taxon>Anthemidinae</taxon>
        <taxon>Tanacetum</taxon>
    </lineage>
</organism>
<dbReference type="Pfam" id="PF01249">
    <property type="entry name" value="Ribosomal_S21e"/>
    <property type="match status" value="1"/>
</dbReference>
<reference evidence="4" key="1">
    <citation type="journal article" date="2019" name="Sci. Rep.">
        <title>Draft genome of Tanacetum cinerariifolium, the natural source of mosquito coil.</title>
        <authorList>
            <person name="Yamashiro T."/>
            <person name="Shiraishi A."/>
            <person name="Satake H."/>
            <person name="Nakayama K."/>
        </authorList>
    </citation>
    <scope>NUCLEOTIDE SEQUENCE</scope>
</reference>
<keyword evidence="2" id="KW-0689">Ribosomal protein</keyword>
<dbReference type="GO" id="GO:0006412">
    <property type="term" value="P:translation"/>
    <property type="evidence" value="ECO:0007669"/>
    <property type="project" value="InterPro"/>
</dbReference>
<evidence type="ECO:0000256" key="2">
    <source>
        <dbReference type="ARBA" id="ARBA00022980"/>
    </source>
</evidence>
<dbReference type="AlphaFoldDB" id="A0A6L2N798"/>
<comment type="caution">
    <text evidence="4">The sequence shown here is derived from an EMBL/GenBank/DDBJ whole genome shotgun (WGS) entry which is preliminary data.</text>
</comment>
<evidence type="ECO:0000256" key="3">
    <source>
        <dbReference type="ARBA" id="ARBA00023274"/>
    </source>
</evidence>
<accession>A0A6L2N798</accession>
<sequence length="99" mass="11517">MMQNEEHGSLHPSKCFAINGLIPSKDHASVRITFGHLVESFCELSQRQLRLINPMLEMLMVKLHRIQRLVVGLITKFERKLAYIHREGTACWHFHVTPL</sequence>
<protein>
    <submittedName>
        <fullName evidence="4">Uncharacterized protein</fullName>
    </submittedName>
</protein>
<dbReference type="InterPro" id="IPR001931">
    <property type="entry name" value="Ribosomal_eS21"/>
</dbReference>
<dbReference type="GO" id="GO:0005840">
    <property type="term" value="C:ribosome"/>
    <property type="evidence" value="ECO:0007669"/>
    <property type="project" value="UniProtKB-KW"/>
</dbReference>
<dbReference type="InterPro" id="IPR038579">
    <property type="entry name" value="Ribosomal_eS21_sf"/>
</dbReference>
<dbReference type="GO" id="GO:1990904">
    <property type="term" value="C:ribonucleoprotein complex"/>
    <property type="evidence" value="ECO:0007669"/>
    <property type="project" value="UniProtKB-KW"/>
</dbReference>
<keyword evidence="3" id="KW-0687">Ribonucleoprotein</keyword>
<dbReference type="EMBL" id="BKCJ010008415">
    <property type="protein sequence ID" value="GEU82096.1"/>
    <property type="molecule type" value="Genomic_DNA"/>
</dbReference>
<name>A0A6L2N798_TANCI</name>
<evidence type="ECO:0000256" key="1">
    <source>
        <dbReference type="ARBA" id="ARBA00010228"/>
    </source>
</evidence>